<sequence length="477" mass="52765">MEEESDEPILPQSHACKVEGMDRVVVTVTGYHKSERFNLIKLISHAGANYVGDMSNSITHLVCWKFEGRKYNIARKLGKRIVNHRWVEDCIKEGRRVPEDSYILQSGHEVGPLLLEVPVTVQASSSRLCAIESERQNADFSSGVCGISVLEDSSLLKKHDASSSYSSILSRKGKRHRGNDVITTATHSRKGRRVMKNDGEGESSHIVLDLSTDDQLCEMNRLNAEAAATSTLSSHVNIDNIQENSEGFDAGLSSQTRTIGGSSVGIDQSRDSNHISAVRSSTLLIEDPLPVTQKTVDLCSSSAEKLTDGDVVDNFDDLPTSNELSCVICWTDFSSTRGILECGHRFCHTCIQGWVACKKAAGKISNCPLCKAIITRIMKVEHAATTDQKAYSQTIPCDNISSDILIPMDQEFPDNNLESSQAGACVICRGREPEELLENCDVCRCRRIHSYCLDPPLLPWTCSSCKELRMLYRNRSY</sequence>
<dbReference type="SMART" id="SM00184">
    <property type="entry name" value="RING"/>
    <property type="match status" value="1"/>
</dbReference>
<dbReference type="InterPro" id="IPR001841">
    <property type="entry name" value="Znf_RING"/>
</dbReference>
<dbReference type="SUPFAM" id="SSF57850">
    <property type="entry name" value="RING/U-box"/>
    <property type="match status" value="1"/>
</dbReference>
<dbReference type="InterPro" id="IPR036420">
    <property type="entry name" value="BRCT_dom_sf"/>
</dbReference>
<evidence type="ECO:0000256" key="3">
    <source>
        <dbReference type="ARBA" id="ARBA00022833"/>
    </source>
</evidence>
<reference evidence="7 8" key="2">
    <citation type="journal article" date="2017" name="Front. Plant Sci.">
        <title>Gene Classification and Mining of Molecular Markers Useful in Red Clover (Trifolium pratense) Breeding.</title>
        <authorList>
            <person name="Istvanek J."/>
            <person name="Dluhosova J."/>
            <person name="Dluhos P."/>
            <person name="Patkova L."/>
            <person name="Nedelnik J."/>
            <person name="Repkova J."/>
        </authorList>
    </citation>
    <scope>NUCLEOTIDE SEQUENCE [LARGE SCALE GENOMIC DNA]</scope>
    <source>
        <strain evidence="8">cv. Tatra</strain>
        <tissue evidence="7">Young leaves</tissue>
    </source>
</reference>
<dbReference type="PROSITE" id="PS00518">
    <property type="entry name" value="ZF_RING_1"/>
    <property type="match status" value="1"/>
</dbReference>
<dbReference type="AlphaFoldDB" id="A0A2K3P7Q1"/>
<dbReference type="Pfam" id="PF12738">
    <property type="entry name" value="PTCB-BRCT"/>
    <property type="match status" value="1"/>
</dbReference>
<feature type="domain" description="BRCT" evidence="6">
    <location>
        <begin position="21"/>
        <end position="104"/>
    </location>
</feature>
<dbReference type="Proteomes" id="UP000236291">
    <property type="component" value="Unassembled WGS sequence"/>
</dbReference>
<evidence type="ECO:0000313" key="8">
    <source>
        <dbReference type="Proteomes" id="UP000236291"/>
    </source>
</evidence>
<dbReference type="InterPro" id="IPR001357">
    <property type="entry name" value="BRCT_dom"/>
</dbReference>
<dbReference type="STRING" id="57577.A0A2K3P7Q1"/>
<dbReference type="SUPFAM" id="SSF57903">
    <property type="entry name" value="FYVE/PHD zinc finger"/>
    <property type="match status" value="1"/>
</dbReference>
<dbReference type="InterPro" id="IPR011011">
    <property type="entry name" value="Znf_FYVE_PHD"/>
</dbReference>
<evidence type="ECO:0000259" key="6">
    <source>
        <dbReference type="PROSITE" id="PS50172"/>
    </source>
</evidence>
<feature type="domain" description="RING-type" evidence="5">
    <location>
        <begin position="326"/>
        <end position="371"/>
    </location>
</feature>
<dbReference type="SMART" id="SM00292">
    <property type="entry name" value="BRCT"/>
    <property type="match status" value="1"/>
</dbReference>
<dbReference type="InterPro" id="IPR017907">
    <property type="entry name" value="Znf_RING_CS"/>
</dbReference>
<evidence type="ECO:0000256" key="4">
    <source>
        <dbReference type="PROSITE-ProRule" id="PRU00175"/>
    </source>
</evidence>
<organism evidence="7 8">
    <name type="scientific">Trifolium pratense</name>
    <name type="common">Red clover</name>
    <dbReference type="NCBI Taxonomy" id="57577"/>
    <lineage>
        <taxon>Eukaryota</taxon>
        <taxon>Viridiplantae</taxon>
        <taxon>Streptophyta</taxon>
        <taxon>Embryophyta</taxon>
        <taxon>Tracheophyta</taxon>
        <taxon>Spermatophyta</taxon>
        <taxon>Magnoliopsida</taxon>
        <taxon>eudicotyledons</taxon>
        <taxon>Gunneridae</taxon>
        <taxon>Pentapetalae</taxon>
        <taxon>rosids</taxon>
        <taxon>fabids</taxon>
        <taxon>Fabales</taxon>
        <taxon>Fabaceae</taxon>
        <taxon>Papilionoideae</taxon>
        <taxon>50 kb inversion clade</taxon>
        <taxon>NPAAA clade</taxon>
        <taxon>Hologalegina</taxon>
        <taxon>IRL clade</taxon>
        <taxon>Trifolieae</taxon>
        <taxon>Trifolium</taxon>
    </lineage>
</organism>
<reference evidence="7 8" key="1">
    <citation type="journal article" date="2014" name="Am. J. Bot.">
        <title>Genome assembly and annotation for red clover (Trifolium pratense; Fabaceae).</title>
        <authorList>
            <person name="Istvanek J."/>
            <person name="Jaros M."/>
            <person name="Krenek A."/>
            <person name="Repkova J."/>
        </authorList>
    </citation>
    <scope>NUCLEOTIDE SEQUENCE [LARGE SCALE GENOMIC DNA]</scope>
    <source>
        <strain evidence="8">cv. Tatra</strain>
        <tissue evidence="7">Young leaves</tissue>
    </source>
</reference>
<dbReference type="GO" id="GO:0008270">
    <property type="term" value="F:zinc ion binding"/>
    <property type="evidence" value="ECO:0007669"/>
    <property type="project" value="UniProtKB-KW"/>
</dbReference>
<dbReference type="PANTHER" id="PTHR47776:SF2">
    <property type="entry name" value="RING-TYPE E3 UBIQUITIN TRANSFERASE BRCA1"/>
    <property type="match status" value="1"/>
</dbReference>
<dbReference type="SUPFAM" id="SSF52113">
    <property type="entry name" value="BRCT domain"/>
    <property type="match status" value="1"/>
</dbReference>
<gene>
    <name evidence="7" type="ORF">L195_g007915</name>
</gene>
<dbReference type="Gene3D" id="3.30.40.10">
    <property type="entry name" value="Zinc/RING finger domain, C3HC4 (zinc finger)"/>
    <property type="match status" value="2"/>
</dbReference>
<evidence type="ECO:0000259" key="5">
    <source>
        <dbReference type="PROSITE" id="PS50089"/>
    </source>
</evidence>
<dbReference type="PANTHER" id="PTHR47776">
    <property type="entry name" value="F5A8.9 PROTEIN"/>
    <property type="match status" value="1"/>
</dbReference>
<keyword evidence="2 4" id="KW-0863">Zinc-finger</keyword>
<comment type="caution">
    <text evidence="7">The sequence shown here is derived from an EMBL/GenBank/DDBJ whole genome shotgun (WGS) entry which is preliminary data.</text>
</comment>
<dbReference type="PROSITE" id="PS50089">
    <property type="entry name" value="ZF_RING_2"/>
    <property type="match status" value="1"/>
</dbReference>
<dbReference type="Gene3D" id="3.40.50.10190">
    <property type="entry name" value="BRCT domain"/>
    <property type="match status" value="1"/>
</dbReference>
<proteinExistence type="predicted"/>
<dbReference type="Pfam" id="PF13639">
    <property type="entry name" value="zf-RING_2"/>
    <property type="match status" value="1"/>
</dbReference>
<dbReference type="InterPro" id="IPR013083">
    <property type="entry name" value="Znf_RING/FYVE/PHD"/>
</dbReference>
<protein>
    <submittedName>
        <fullName evidence="7">Putative zinc finger C3HC4 type (RING finger) protein</fullName>
    </submittedName>
</protein>
<accession>A0A2K3P7Q1</accession>
<keyword evidence="3" id="KW-0862">Zinc</keyword>
<name>A0A2K3P7Q1_TRIPR</name>
<evidence type="ECO:0000256" key="2">
    <source>
        <dbReference type="ARBA" id="ARBA00022771"/>
    </source>
</evidence>
<evidence type="ECO:0000313" key="7">
    <source>
        <dbReference type="EMBL" id="PNY11311.1"/>
    </source>
</evidence>
<keyword evidence="1" id="KW-0479">Metal-binding</keyword>
<dbReference type="PROSITE" id="PS50172">
    <property type="entry name" value="BRCT"/>
    <property type="match status" value="1"/>
</dbReference>
<evidence type="ECO:0000256" key="1">
    <source>
        <dbReference type="ARBA" id="ARBA00022723"/>
    </source>
</evidence>
<dbReference type="EMBL" id="ASHM01004452">
    <property type="protein sequence ID" value="PNY11311.1"/>
    <property type="molecule type" value="Genomic_DNA"/>
</dbReference>